<proteinExistence type="predicted"/>
<name>A0A5S9N0Y6_9GAMM</name>
<dbReference type="EMBL" id="CACSIO010000001">
    <property type="protein sequence ID" value="CAA0082633.1"/>
    <property type="molecule type" value="Genomic_DNA"/>
</dbReference>
<evidence type="ECO:0000256" key="1">
    <source>
        <dbReference type="SAM" id="MobiDB-lite"/>
    </source>
</evidence>
<gene>
    <name evidence="2" type="primary">yhaZ</name>
    <name evidence="2" type="ORF">OPDIPICF_00437</name>
</gene>
<feature type="region of interest" description="Disordered" evidence="1">
    <location>
        <begin position="228"/>
        <end position="248"/>
    </location>
</feature>
<dbReference type="Gene3D" id="1.25.40.290">
    <property type="entry name" value="ARM repeat domains"/>
    <property type="match status" value="1"/>
</dbReference>
<sequence length="386" mass="43063">MALMKDKLAEREIGLIAGLLKQAWPAFNADGFIRMAEDELDQRELKDRVRHIIAAMQYHLPDDFVETVEILQRLPALWPHSLDDEAASFSEFAGWPLVDFVAVAGIDQPEIALPLLGELTGLFSAEFAIRSFIAADWPLTLSFLQQWQQSDNHHQRRLVSEGTRPRLPWGERLPAFIDDPTPVLGLLESMVDDSSETVRRSVANNLNDIGKDHPGRVTAFLKPFSDVHDDSTNKTANEKTDKNASKQRQRLVRHALRSLIKAGDTDALALIGVRADVSVQLSGFNGSESVCLGDVLAFDFQLKSTAEEAQMLVIDFAIHFVKANGTTSAKVFKLKTLELAAGKTLSVTKKHLLKPITTRVYYPGLHRLEIFVNGKSYMQHAFDLVI</sequence>
<keyword evidence="3" id="KW-1185">Reference proteome</keyword>
<dbReference type="SUPFAM" id="SSF48371">
    <property type="entry name" value="ARM repeat"/>
    <property type="match status" value="1"/>
</dbReference>
<organism evidence="2 3">
    <name type="scientific">BD1-7 clade bacterium</name>
    <dbReference type="NCBI Taxonomy" id="2029982"/>
    <lineage>
        <taxon>Bacteria</taxon>
        <taxon>Pseudomonadati</taxon>
        <taxon>Pseudomonadota</taxon>
        <taxon>Gammaproteobacteria</taxon>
        <taxon>Cellvibrionales</taxon>
        <taxon>Spongiibacteraceae</taxon>
        <taxon>BD1-7 clade</taxon>
    </lineage>
</organism>
<reference evidence="2 3" key="1">
    <citation type="submission" date="2019-11" db="EMBL/GenBank/DDBJ databases">
        <authorList>
            <person name="Holert J."/>
        </authorList>
    </citation>
    <scope>NUCLEOTIDE SEQUENCE [LARGE SCALE GENOMIC DNA]</scope>
    <source>
        <strain evidence="2">SB11_3</strain>
    </source>
</reference>
<dbReference type="InterPro" id="IPR014825">
    <property type="entry name" value="DNA_alkylation"/>
</dbReference>
<evidence type="ECO:0008006" key="4">
    <source>
        <dbReference type="Google" id="ProtNLM"/>
    </source>
</evidence>
<dbReference type="InterPro" id="IPR016024">
    <property type="entry name" value="ARM-type_fold"/>
</dbReference>
<evidence type="ECO:0000313" key="3">
    <source>
        <dbReference type="Proteomes" id="UP000441399"/>
    </source>
</evidence>
<accession>A0A5S9N0Y6</accession>
<dbReference type="Proteomes" id="UP000441399">
    <property type="component" value="Unassembled WGS sequence"/>
</dbReference>
<protein>
    <recommendedName>
        <fullName evidence="4">DNA alkylation repair enzyme</fullName>
    </recommendedName>
</protein>
<feature type="compositionally biased region" description="Basic and acidic residues" evidence="1">
    <location>
        <begin position="228"/>
        <end position="244"/>
    </location>
</feature>
<dbReference type="AlphaFoldDB" id="A0A5S9N0Y6"/>
<dbReference type="Pfam" id="PF08713">
    <property type="entry name" value="DNA_alkylation"/>
    <property type="match status" value="1"/>
</dbReference>
<evidence type="ECO:0000313" key="2">
    <source>
        <dbReference type="EMBL" id="CAA0082633.1"/>
    </source>
</evidence>